<dbReference type="InterPro" id="IPR003782">
    <property type="entry name" value="SCO1/SenC"/>
</dbReference>
<keyword evidence="2 3" id="KW-0186">Copper</keyword>
<dbReference type="EMBL" id="FNIA01000015">
    <property type="protein sequence ID" value="SDN10432.1"/>
    <property type="molecule type" value="Genomic_DNA"/>
</dbReference>
<evidence type="ECO:0000313" key="7">
    <source>
        <dbReference type="Proteomes" id="UP000199370"/>
    </source>
</evidence>
<evidence type="ECO:0000256" key="1">
    <source>
        <dbReference type="ARBA" id="ARBA00010996"/>
    </source>
</evidence>
<reference evidence="6 7" key="1">
    <citation type="submission" date="2016-10" db="EMBL/GenBank/DDBJ databases">
        <authorList>
            <person name="de Groot N.N."/>
        </authorList>
    </citation>
    <scope>NUCLEOTIDE SEQUENCE [LARGE SCALE GENOMIC DNA]</scope>
    <source>
        <strain evidence="7">EB21,IBRC-M 10013,KCTC 4048</strain>
    </source>
</reference>
<dbReference type="CDD" id="cd02968">
    <property type="entry name" value="SCO"/>
    <property type="match status" value="1"/>
</dbReference>
<evidence type="ECO:0000259" key="5">
    <source>
        <dbReference type="PROSITE" id="PS51352"/>
    </source>
</evidence>
<dbReference type="Pfam" id="PF02630">
    <property type="entry name" value="SCO1-SenC"/>
    <property type="match status" value="1"/>
</dbReference>
<dbReference type="AlphaFoldDB" id="A0A1G9YN12"/>
<dbReference type="GO" id="GO:0046872">
    <property type="term" value="F:metal ion binding"/>
    <property type="evidence" value="ECO:0007669"/>
    <property type="project" value="UniProtKB-KW"/>
</dbReference>
<evidence type="ECO:0000256" key="2">
    <source>
        <dbReference type="ARBA" id="ARBA00023008"/>
    </source>
</evidence>
<feature type="binding site" evidence="3">
    <location>
        <position position="190"/>
    </location>
    <ligand>
        <name>Cu cation</name>
        <dbReference type="ChEBI" id="CHEBI:23378"/>
    </ligand>
</feature>
<dbReference type="PROSITE" id="PS51352">
    <property type="entry name" value="THIOREDOXIN_2"/>
    <property type="match status" value="1"/>
</dbReference>
<evidence type="ECO:0000313" key="6">
    <source>
        <dbReference type="EMBL" id="SDN10432.1"/>
    </source>
</evidence>
<dbReference type="InterPro" id="IPR013766">
    <property type="entry name" value="Thioredoxin_domain"/>
</dbReference>
<feature type="disulfide bond" description="Redox-active" evidence="4">
    <location>
        <begin position="89"/>
        <end position="93"/>
    </location>
</feature>
<accession>A0A1G9YN12</accession>
<gene>
    <name evidence="6" type="ORF">SAMN05192554_11547</name>
</gene>
<feature type="binding site" evidence="3">
    <location>
        <position position="89"/>
    </location>
    <ligand>
        <name>Cu cation</name>
        <dbReference type="ChEBI" id="CHEBI:23378"/>
    </ligand>
</feature>
<name>A0A1G9YN12_9EURY</name>
<keyword evidence="3" id="KW-0479">Metal-binding</keyword>
<evidence type="ECO:0000256" key="4">
    <source>
        <dbReference type="PIRSR" id="PIRSR603782-2"/>
    </source>
</evidence>
<dbReference type="InterPro" id="IPR036249">
    <property type="entry name" value="Thioredoxin-like_sf"/>
</dbReference>
<dbReference type="PROSITE" id="PS51257">
    <property type="entry name" value="PROKAR_LIPOPROTEIN"/>
    <property type="match status" value="1"/>
</dbReference>
<feature type="binding site" evidence="3">
    <location>
        <position position="93"/>
    </location>
    <ligand>
        <name>Cu cation</name>
        <dbReference type="ChEBI" id="CHEBI:23378"/>
    </ligand>
</feature>
<sequence length="229" mass="24789">MQRRTYLAASLGLTAASAGCLTSALGGTEGGETVLDPPADQQYDSSELPYPAHGQALPDFELPDPLAGEVVESAAVDGTLVVTAFFATCPVECVRLIGQLAGVQQGTVERGIEDEVTFLAITFDPERDDAATLREYGQRMNIDMAAGNWRFLRPASPERAETVVDEKLGVTFDRIGAGESQRLPGYDFRHLSLTFLRNPDGTVERAYRTDRPDHKRVLSDVQTVVEATA</sequence>
<dbReference type="RefSeq" id="WP_175526459.1">
    <property type="nucleotide sequence ID" value="NZ_FNIA01000015.1"/>
</dbReference>
<dbReference type="Proteomes" id="UP000199370">
    <property type="component" value="Unassembled WGS sequence"/>
</dbReference>
<keyword evidence="7" id="KW-1185">Reference proteome</keyword>
<keyword evidence="4" id="KW-1015">Disulfide bond</keyword>
<feature type="domain" description="Thioredoxin" evidence="5">
    <location>
        <begin position="51"/>
        <end position="229"/>
    </location>
</feature>
<evidence type="ECO:0000256" key="3">
    <source>
        <dbReference type="PIRSR" id="PIRSR603782-1"/>
    </source>
</evidence>
<protein>
    <submittedName>
        <fullName evidence="6">Protein SCO1/2</fullName>
    </submittedName>
</protein>
<dbReference type="Gene3D" id="3.40.30.10">
    <property type="entry name" value="Glutaredoxin"/>
    <property type="match status" value="1"/>
</dbReference>
<dbReference type="OrthoDB" id="27579at2157"/>
<dbReference type="STRING" id="996166.SAMN05192554_11547"/>
<organism evidence="6 7">
    <name type="scientific">Haloarchaeobius iranensis</name>
    <dbReference type="NCBI Taxonomy" id="996166"/>
    <lineage>
        <taxon>Archaea</taxon>
        <taxon>Methanobacteriati</taxon>
        <taxon>Methanobacteriota</taxon>
        <taxon>Stenosarchaea group</taxon>
        <taxon>Halobacteria</taxon>
        <taxon>Halobacteriales</taxon>
        <taxon>Halorubellaceae</taxon>
        <taxon>Haloarchaeobius</taxon>
    </lineage>
</organism>
<comment type="similarity">
    <text evidence="1">Belongs to the SCO1/2 family.</text>
</comment>
<dbReference type="SUPFAM" id="SSF52833">
    <property type="entry name" value="Thioredoxin-like"/>
    <property type="match status" value="1"/>
</dbReference>
<proteinExistence type="inferred from homology"/>